<accession>A0A917Y4P4</accession>
<dbReference type="AlphaFoldDB" id="A0A917Y4P4"/>
<dbReference type="EMBL" id="BMOS01000045">
    <property type="protein sequence ID" value="GGN66355.1"/>
    <property type="molecule type" value="Genomic_DNA"/>
</dbReference>
<sequence length="209" mass="23438">MTSLTEKLIHIQKELKAPKGNWNKFSSFYYRSAEDILEAVKPLNAEQGLLLTLSDEPVLIGEWHYIKATASISDGKENHEVTAYARESEIKKGMDSSQITGTASSYARKYALNGLYLIDDTKDADTDQYHNQNNVAQNTQQNNQITQQQVGQLKAKAMQFAQARNQTEQAVYEVLKISDITQLNRAQAASAIKQLDIWLDGVKKEQANG</sequence>
<proteinExistence type="predicted"/>
<dbReference type="Proteomes" id="UP000624041">
    <property type="component" value="Unassembled WGS sequence"/>
</dbReference>
<name>A0A917Y4P4_9BACI</name>
<reference evidence="1" key="1">
    <citation type="journal article" date="2014" name="Int. J. Syst. Evol. Microbiol.">
        <title>Complete genome sequence of Corynebacterium casei LMG S-19264T (=DSM 44701T), isolated from a smear-ripened cheese.</title>
        <authorList>
            <consortium name="US DOE Joint Genome Institute (JGI-PGF)"/>
            <person name="Walter F."/>
            <person name="Albersmeier A."/>
            <person name="Kalinowski J."/>
            <person name="Ruckert C."/>
        </authorList>
    </citation>
    <scope>NUCLEOTIDE SEQUENCE</scope>
    <source>
        <strain evidence="1">JCM 17251</strain>
    </source>
</reference>
<protein>
    <recommendedName>
        <fullName evidence="3">Recombinase</fullName>
    </recommendedName>
</protein>
<comment type="caution">
    <text evidence="1">The sequence shown here is derived from an EMBL/GenBank/DDBJ whole genome shotgun (WGS) entry which is preliminary data.</text>
</comment>
<dbReference type="RefSeq" id="WP_188859406.1">
    <property type="nucleotide sequence ID" value="NZ_BMOS01000045.1"/>
</dbReference>
<reference evidence="1" key="2">
    <citation type="submission" date="2020-09" db="EMBL/GenBank/DDBJ databases">
        <authorList>
            <person name="Sun Q."/>
            <person name="Ohkuma M."/>
        </authorList>
    </citation>
    <scope>NUCLEOTIDE SEQUENCE</scope>
    <source>
        <strain evidence="1">JCM 17251</strain>
    </source>
</reference>
<dbReference type="Pfam" id="PF04404">
    <property type="entry name" value="ERF"/>
    <property type="match status" value="1"/>
</dbReference>
<gene>
    <name evidence="1" type="ORF">GCM10007971_36200</name>
</gene>
<evidence type="ECO:0000313" key="1">
    <source>
        <dbReference type="EMBL" id="GGN66355.1"/>
    </source>
</evidence>
<keyword evidence="2" id="KW-1185">Reference proteome</keyword>
<evidence type="ECO:0000313" key="2">
    <source>
        <dbReference type="Proteomes" id="UP000624041"/>
    </source>
</evidence>
<organism evidence="1 2">
    <name type="scientific">Oceanobacillus indicireducens</name>
    <dbReference type="NCBI Taxonomy" id="1004261"/>
    <lineage>
        <taxon>Bacteria</taxon>
        <taxon>Bacillati</taxon>
        <taxon>Bacillota</taxon>
        <taxon>Bacilli</taxon>
        <taxon>Bacillales</taxon>
        <taxon>Bacillaceae</taxon>
        <taxon>Oceanobacillus</taxon>
    </lineage>
</organism>
<dbReference type="InterPro" id="IPR007499">
    <property type="entry name" value="ERF_bacteria_virus"/>
</dbReference>
<evidence type="ECO:0008006" key="3">
    <source>
        <dbReference type="Google" id="ProtNLM"/>
    </source>
</evidence>